<feature type="region of interest" description="Disordered" evidence="1">
    <location>
        <begin position="61"/>
        <end position="95"/>
    </location>
</feature>
<organism evidence="2 3">
    <name type="scientific">Burkholderia vietnamiensis (strain G4 / LMG 22486)</name>
    <name type="common">Burkholderia cepacia (strain R1808)</name>
    <dbReference type="NCBI Taxonomy" id="269482"/>
    <lineage>
        <taxon>Bacteria</taxon>
        <taxon>Pseudomonadati</taxon>
        <taxon>Pseudomonadota</taxon>
        <taxon>Betaproteobacteria</taxon>
        <taxon>Burkholderiales</taxon>
        <taxon>Burkholderiaceae</taxon>
        <taxon>Burkholderia</taxon>
        <taxon>Burkholderia cepacia complex</taxon>
    </lineage>
</organism>
<accession>A4JLG5</accession>
<dbReference type="HOGENOM" id="CLU_2367515_0_0_4"/>
<sequence>MGSCADPCAREINEASPSEFENAFSARSRARFARRSVSARDALHARSRDDPLVRLARRARMHRRAPAHASHEVDRARGGTQTFGVDLGRKTAGNC</sequence>
<evidence type="ECO:0000313" key="2">
    <source>
        <dbReference type="EMBL" id="ABO57118.1"/>
    </source>
</evidence>
<dbReference type="Proteomes" id="UP000002287">
    <property type="component" value="Chromosome 2"/>
</dbReference>
<name>A4JLG5_BURVG</name>
<evidence type="ECO:0000313" key="3">
    <source>
        <dbReference type="Proteomes" id="UP000002287"/>
    </source>
</evidence>
<proteinExistence type="predicted"/>
<dbReference type="EMBL" id="CP000615">
    <property type="protein sequence ID" value="ABO57118.1"/>
    <property type="molecule type" value="Genomic_DNA"/>
</dbReference>
<dbReference type="KEGG" id="bvi:Bcep1808_4138"/>
<evidence type="ECO:0000256" key="1">
    <source>
        <dbReference type="SAM" id="MobiDB-lite"/>
    </source>
</evidence>
<gene>
    <name evidence="2" type="ordered locus">Bcep1808_4138</name>
</gene>
<dbReference type="AlphaFoldDB" id="A4JLG5"/>
<reference evidence="3" key="1">
    <citation type="submission" date="2007-03" db="EMBL/GenBank/DDBJ databases">
        <title>Complete sequence of chromosome 2 of Burkholderia vietnamiensis G4.</title>
        <authorList>
            <consortium name="US DOE Joint Genome Institute"/>
            <person name="Copeland A."/>
            <person name="Lucas S."/>
            <person name="Lapidus A."/>
            <person name="Barry K."/>
            <person name="Detter J.C."/>
            <person name="Glavina del Rio T."/>
            <person name="Hammon N."/>
            <person name="Israni S."/>
            <person name="Dalin E."/>
            <person name="Tice H."/>
            <person name="Pitluck S."/>
            <person name="Chain P."/>
            <person name="Malfatti S."/>
            <person name="Shin M."/>
            <person name="Vergez L."/>
            <person name="Schmutz J."/>
            <person name="Larimer F."/>
            <person name="Land M."/>
            <person name="Hauser L."/>
            <person name="Kyrpides N."/>
            <person name="Tiedje J."/>
            <person name="Richardson P."/>
        </authorList>
    </citation>
    <scope>NUCLEOTIDE SEQUENCE [LARGE SCALE GENOMIC DNA]</scope>
    <source>
        <strain evidence="3">G4 / LMG 22486</strain>
    </source>
</reference>
<protein>
    <submittedName>
        <fullName evidence="2">Uncharacterized protein</fullName>
    </submittedName>
</protein>